<keyword evidence="2" id="KW-0732">Signal</keyword>
<dbReference type="PROSITE" id="PS51257">
    <property type="entry name" value="PROKAR_LIPOPROTEIN"/>
    <property type="match status" value="1"/>
</dbReference>
<dbReference type="RefSeq" id="WP_136347835.1">
    <property type="nucleotide sequence ID" value="NZ_SSOC01000003.1"/>
</dbReference>
<feature type="signal peptide" evidence="2">
    <location>
        <begin position="1"/>
        <end position="26"/>
    </location>
</feature>
<feature type="chain" id="PRO_5020458427" evidence="2">
    <location>
        <begin position="27"/>
        <end position="228"/>
    </location>
</feature>
<evidence type="ECO:0000256" key="2">
    <source>
        <dbReference type="SAM" id="SignalP"/>
    </source>
</evidence>
<organism evidence="3 4">
    <name type="scientific">Pseudothauera nasutitermitis</name>
    <dbReference type="NCBI Taxonomy" id="2565930"/>
    <lineage>
        <taxon>Bacteria</taxon>
        <taxon>Pseudomonadati</taxon>
        <taxon>Pseudomonadota</taxon>
        <taxon>Betaproteobacteria</taxon>
        <taxon>Rhodocyclales</taxon>
        <taxon>Zoogloeaceae</taxon>
        <taxon>Pseudothauera</taxon>
    </lineage>
</organism>
<dbReference type="AlphaFoldDB" id="A0A4S4AZM0"/>
<gene>
    <name evidence="3" type="ORF">E6C76_08650</name>
</gene>
<dbReference type="Proteomes" id="UP000308430">
    <property type="component" value="Unassembled WGS sequence"/>
</dbReference>
<reference evidence="3 4" key="1">
    <citation type="submission" date="2019-04" db="EMBL/GenBank/DDBJ databases">
        <title>Azoarcus nasutitermitis sp. nov. isolated from termite nest.</title>
        <authorList>
            <person name="Lin S.-Y."/>
            <person name="Hameed A."/>
            <person name="Hsu Y.-H."/>
            <person name="Young C.-C."/>
        </authorList>
    </citation>
    <scope>NUCLEOTIDE SEQUENCE [LARGE SCALE GENOMIC DNA]</scope>
    <source>
        <strain evidence="3 4">CC-YHH838</strain>
    </source>
</reference>
<dbReference type="InterPro" id="IPR032325">
    <property type="entry name" value="DUF4852"/>
</dbReference>
<name>A0A4S4AZM0_9RHOO</name>
<protein>
    <submittedName>
        <fullName evidence="3">DUF4852 domain-containing protein</fullName>
    </submittedName>
</protein>
<dbReference type="OrthoDB" id="7068850at2"/>
<proteinExistence type="predicted"/>
<keyword evidence="4" id="KW-1185">Reference proteome</keyword>
<comment type="caution">
    <text evidence="3">The sequence shown here is derived from an EMBL/GenBank/DDBJ whole genome shotgun (WGS) entry which is preliminary data.</text>
</comment>
<feature type="compositionally biased region" description="Low complexity" evidence="1">
    <location>
        <begin position="26"/>
        <end position="41"/>
    </location>
</feature>
<dbReference type="Pfam" id="PF16144">
    <property type="entry name" value="DUF4852"/>
    <property type="match status" value="1"/>
</dbReference>
<evidence type="ECO:0000313" key="3">
    <source>
        <dbReference type="EMBL" id="THF65629.1"/>
    </source>
</evidence>
<feature type="region of interest" description="Disordered" evidence="1">
    <location>
        <begin position="26"/>
        <end position="47"/>
    </location>
</feature>
<accession>A0A4S4AZM0</accession>
<evidence type="ECO:0000256" key="1">
    <source>
        <dbReference type="SAM" id="MobiDB-lite"/>
    </source>
</evidence>
<sequence>MRFPHPRVWLCAAAAALLAACGPADAPDAQRAAPPARSQPDPHTPAGQYLEISNGLHLMLHYHALSRDNVPWDKLAAAADPAFLATENRFERQELLRSLRPQLEAQLAQHGENRYIVIPMQVQLAAYDFHRRGFPVHGFAADSYLRFGPQDYALSFTNGAEFSLVPIADEQLAREIENLRAARPSERYRARVHAYAQHTTEQAGQYTVRAQLLKVSIERPDGSVWFTY</sequence>
<dbReference type="EMBL" id="SSOC01000003">
    <property type="protein sequence ID" value="THF65629.1"/>
    <property type="molecule type" value="Genomic_DNA"/>
</dbReference>
<evidence type="ECO:0000313" key="4">
    <source>
        <dbReference type="Proteomes" id="UP000308430"/>
    </source>
</evidence>